<evidence type="ECO:0000313" key="1">
    <source>
        <dbReference type="EMBL" id="EUA85710.1"/>
    </source>
</evidence>
<accession>A0ABN0QM85</accession>
<evidence type="ECO:0000313" key="2">
    <source>
        <dbReference type="Proteomes" id="UP000020681"/>
    </source>
</evidence>
<gene>
    <name evidence="1" type="ORF">I551_7937</name>
</gene>
<dbReference type="Proteomes" id="UP000020681">
    <property type="component" value="Unassembled WGS sequence"/>
</dbReference>
<sequence length="90" mass="9634">MLIIDKTSSGNPAIYSAPTGLASGSTTTLQDVGTLALPSGSSYLVTGPMYRRTERNWPCAPMATSTCGIVILPKTFGWRWRSRRLPADTG</sequence>
<reference evidence="1 2" key="1">
    <citation type="submission" date="2014-01" db="EMBL/GenBank/DDBJ databases">
        <authorList>
            <person name="Dobos K."/>
            <person name="Lenaerts A."/>
            <person name="Ordway D."/>
            <person name="DeGroote M.A."/>
            <person name="Parker T."/>
            <person name="Sizemore C."/>
            <person name="Tallon L.J."/>
            <person name="Sadzewicz L.K."/>
            <person name="Sengamalay N."/>
            <person name="Fraser C.M."/>
            <person name="Hine E."/>
            <person name="Shefchek K.A."/>
            <person name="Das S.P."/>
            <person name="Tettelin H."/>
        </authorList>
    </citation>
    <scope>NUCLEOTIDE SEQUENCE [LARGE SCALE GENOMIC DNA]</scope>
    <source>
        <strain evidence="1 2">Harvey</strain>
    </source>
</reference>
<keyword evidence="2" id="KW-1185">Reference proteome</keyword>
<dbReference type="EMBL" id="JAOL01000189">
    <property type="protein sequence ID" value="EUA85710.1"/>
    <property type="molecule type" value="Genomic_DNA"/>
</dbReference>
<comment type="caution">
    <text evidence="1">The sequence shown here is derived from an EMBL/GenBank/DDBJ whole genome shotgun (WGS) entry which is preliminary data.</text>
</comment>
<name>A0ABN0QM85_MYCUL</name>
<proteinExistence type="predicted"/>
<organism evidence="1 2">
    <name type="scientific">Mycobacterium ulcerans str. Harvey</name>
    <dbReference type="NCBI Taxonomy" id="1299332"/>
    <lineage>
        <taxon>Bacteria</taxon>
        <taxon>Bacillati</taxon>
        <taxon>Actinomycetota</taxon>
        <taxon>Actinomycetes</taxon>
        <taxon>Mycobacteriales</taxon>
        <taxon>Mycobacteriaceae</taxon>
        <taxon>Mycobacterium</taxon>
        <taxon>Mycobacterium ulcerans group</taxon>
    </lineage>
</organism>
<protein>
    <submittedName>
        <fullName evidence="1">PE-PGRS family domain protein</fullName>
    </submittedName>
</protein>